<reference evidence="9" key="1">
    <citation type="submission" date="2016-11" db="EMBL/GenBank/DDBJ databases">
        <authorList>
            <person name="Varghese N."/>
            <person name="Submissions S."/>
        </authorList>
    </citation>
    <scope>NUCLEOTIDE SEQUENCE [LARGE SCALE GENOMIC DNA]</scope>
    <source>
        <strain evidence="9">DSM 26134</strain>
    </source>
</reference>
<dbReference type="RefSeq" id="WP_073122951.1">
    <property type="nucleotide sequence ID" value="NZ_FRAA01000004.1"/>
</dbReference>
<gene>
    <name evidence="8" type="ORF">SAMN04488028_104365</name>
</gene>
<feature type="domain" description="SusD-like N-terminal" evidence="7">
    <location>
        <begin position="85"/>
        <end position="216"/>
    </location>
</feature>
<evidence type="ECO:0000313" key="8">
    <source>
        <dbReference type="EMBL" id="SHK38467.1"/>
    </source>
</evidence>
<protein>
    <submittedName>
        <fullName evidence="8">Starch-binding associating with outer membrane</fullName>
    </submittedName>
</protein>
<comment type="similarity">
    <text evidence="2">Belongs to the SusD family.</text>
</comment>
<keyword evidence="5" id="KW-0998">Cell outer membrane</keyword>
<keyword evidence="9" id="KW-1185">Reference proteome</keyword>
<dbReference type="STRING" id="156994.SAMN04488028_104365"/>
<organism evidence="8 9">
    <name type="scientific">Reichenbachiella agariperforans</name>
    <dbReference type="NCBI Taxonomy" id="156994"/>
    <lineage>
        <taxon>Bacteria</taxon>
        <taxon>Pseudomonadati</taxon>
        <taxon>Bacteroidota</taxon>
        <taxon>Cytophagia</taxon>
        <taxon>Cytophagales</taxon>
        <taxon>Reichenbachiellaceae</taxon>
        <taxon>Reichenbachiella</taxon>
    </lineage>
</organism>
<dbReference type="Proteomes" id="UP000184474">
    <property type="component" value="Unassembled WGS sequence"/>
</dbReference>
<proteinExistence type="inferred from homology"/>
<dbReference type="Gene3D" id="1.25.40.390">
    <property type="match status" value="1"/>
</dbReference>
<sequence>MKIRYYIFILFGLLMANSCDLTEEPYGFYSEDNFYKSEADAESAVSYAYDALTYLEYSRGVFMLGDMPTDEVGPKTDEGADAQALNNWTVDNFSNNRSLYNYFKYAYIAINRTNGILEAIPASDIPADAQKRYLGEAYFLRAWNYFNLVRNFGLVPVHKELVAELGQTAAPMAQDLDELYDLIIGDCRRAIELLEVLPALGRADEVSAQALAAKAYIYMASSKASSVPLYTDLALDAATLYDSAAYFSGQVLNDQATYGFDPDLMHIYDVESPRGPEHIFLMSMDRTGAIEGDYSKISKLFIPYISGGDIYIDNGDGTYDKSHDGWSVFQTKETFYNTYDGADARGQVLLVDAVYDENGVESAAFPGAIPYRFCRKYVDPQFIADKTSTRPFLIRYTDIALTYAEAVGPTAEAYDLVNYVRNRAGLGDLPAGLSVVDFRDRIIEERSWELAFEGNRLYDLRRINKVTEMVDEAAGITDEEAAFYPIPQLEIDLNQGL</sequence>
<dbReference type="InterPro" id="IPR033985">
    <property type="entry name" value="SusD-like_N"/>
</dbReference>
<dbReference type="InterPro" id="IPR012944">
    <property type="entry name" value="SusD_RagB_dom"/>
</dbReference>
<evidence type="ECO:0000256" key="1">
    <source>
        <dbReference type="ARBA" id="ARBA00004442"/>
    </source>
</evidence>
<dbReference type="SUPFAM" id="SSF48452">
    <property type="entry name" value="TPR-like"/>
    <property type="match status" value="1"/>
</dbReference>
<evidence type="ECO:0000256" key="5">
    <source>
        <dbReference type="ARBA" id="ARBA00023237"/>
    </source>
</evidence>
<keyword evidence="3" id="KW-0732">Signal</keyword>
<dbReference type="GO" id="GO:0009279">
    <property type="term" value="C:cell outer membrane"/>
    <property type="evidence" value="ECO:0007669"/>
    <property type="project" value="UniProtKB-SubCell"/>
</dbReference>
<evidence type="ECO:0000256" key="3">
    <source>
        <dbReference type="ARBA" id="ARBA00022729"/>
    </source>
</evidence>
<feature type="domain" description="RagB/SusD" evidence="6">
    <location>
        <begin position="371"/>
        <end position="474"/>
    </location>
</feature>
<dbReference type="InterPro" id="IPR011990">
    <property type="entry name" value="TPR-like_helical_dom_sf"/>
</dbReference>
<comment type="subcellular location">
    <subcellularLocation>
        <location evidence="1">Cell outer membrane</location>
    </subcellularLocation>
</comment>
<evidence type="ECO:0000256" key="2">
    <source>
        <dbReference type="ARBA" id="ARBA00006275"/>
    </source>
</evidence>
<evidence type="ECO:0000259" key="7">
    <source>
        <dbReference type="Pfam" id="PF14322"/>
    </source>
</evidence>
<name>A0A1M6S1P7_REIAG</name>
<evidence type="ECO:0000313" key="9">
    <source>
        <dbReference type="Proteomes" id="UP000184474"/>
    </source>
</evidence>
<accession>A0A1M6S1P7</accession>
<evidence type="ECO:0000259" key="6">
    <source>
        <dbReference type="Pfam" id="PF07980"/>
    </source>
</evidence>
<dbReference type="Pfam" id="PF07980">
    <property type="entry name" value="SusD_RagB"/>
    <property type="match status" value="1"/>
</dbReference>
<keyword evidence="4" id="KW-0472">Membrane</keyword>
<evidence type="ECO:0000256" key="4">
    <source>
        <dbReference type="ARBA" id="ARBA00023136"/>
    </source>
</evidence>
<dbReference type="AlphaFoldDB" id="A0A1M6S1P7"/>
<dbReference type="EMBL" id="FRAA01000004">
    <property type="protein sequence ID" value="SHK38467.1"/>
    <property type="molecule type" value="Genomic_DNA"/>
</dbReference>
<dbReference type="Pfam" id="PF14322">
    <property type="entry name" value="SusD-like_3"/>
    <property type="match status" value="1"/>
</dbReference>